<evidence type="ECO:0000313" key="2">
    <source>
        <dbReference type="EMBL" id="CAD6192300.1"/>
    </source>
</evidence>
<sequence length="120" mass="13499">MNYPDCEAHPLFNAKYLRISAPISFGVTLPINILAFHCIINKSPPIMLKHYKWLLINCQTWSFIVDLLATVLFLPVAYNPLWGGYSNGLFRTINVPIAAQFGIMLAVTSCTPDNKYFGAF</sequence>
<dbReference type="PANTHER" id="PTHR46891">
    <property type="entry name" value="SERPENTINE RECEPTOR, CLASS H-RELATED"/>
    <property type="match status" value="1"/>
</dbReference>
<keyword evidence="1" id="KW-1133">Transmembrane helix</keyword>
<feature type="transmembrane region" description="Helical" evidence="1">
    <location>
        <begin position="61"/>
        <end position="82"/>
    </location>
</feature>
<dbReference type="InterPro" id="IPR019422">
    <property type="entry name" value="7TM_GPCR_serpentine_rcpt_Srh"/>
</dbReference>
<proteinExistence type="predicted"/>
<evidence type="ECO:0000313" key="3">
    <source>
        <dbReference type="Proteomes" id="UP000835052"/>
    </source>
</evidence>
<gene>
    <name evidence="2" type="ORF">CAUJ_LOCUS8219</name>
</gene>
<protein>
    <submittedName>
        <fullName evidence="2">Uncharacterized protein</fullName>
    </submittedName>
</protein>
<feature type="transmembrane region" description="Helical" evidence="1">
    <location>
        <begin position="88"/>
        <end position="107"/>
    </location>
</feature>
<dbReference type="Proteomes" id="UP000835052">
    <property type="component" value="Unassembled WGS sequence"/>
</dbReference>
<keyword evidence="1" id="KW-0472">Membrane</keyword>
<keyword evidence="3" id="KW-1185">Reference proteome</keyword>
<reference evidence="2" key="1">
    <citation type="submission" date="2020-10" db="EMBL/GenBank/DDBJ databases">
        <authorList>
            <person name="Kikuchi T."/>
        </authorList>
    </citation>
    <scope>NUCLEOTIDE SEQUENCE</scope>
    <source>
        <strain evidence="2">NKZ352</strain>
    </source>
</reference>
<feature type="transmembrane region" description="Helical" evidence="1">
    <location>
        <begin position="19"/>
        <end position="40"/>
    </location>
</feature>
<dbReference type="EMBL" id="CAJGYM010000027">
    <property type="protein sequence ID" value="CAD6192300.1"/>
    <property type="molecule type" value="Genomic_DNA"/>
</dbReference>
<dbReference type="OrthoDB" id="5836178at2759"/>
<keyword evidence="1" id="KW-0812">Transmembrane</keyword>
<comment type="caution">
    <text evidence="2">The sequence shown here is derived from an EMBL/GenBank/DDBJ whole genome shotgun (WGS) entry which is preliminary data.</text>
</comment>
<organism evidence="2 3">
    <name type="scientific">Caenorhabditis auriculariae</name>
    <dbReference type="NCBI Taxonomy" id="2777116"/>
    <lineage>
        <taxon>Eukaryota</taxon>
        <taxon>Metazoa</taxon>
        <taxon>Ecdysozoa</taxon>
        <taxon>Nematoda</taxon>
        <taxon>Chromadorea</taxon>
        <taxon>Rhabditida</taxon>
        <taxon>Rhabditina</taxon>
        <taxon>Rhabditomorpha</taxon>
        <taxon>Rhabditoidea</taxon>
        <taxon>Rhabditidae</taxon>
        <taxon>Peloderinae</taxon>
        <taxon>Caenorhabditis</taxon>
    </lineage>
</organism>
<name>A0A8S1HG13_9PELO</name>
<accession>A0A8S1HG13</accession>
<dbReference type="Pfam" id="PF10318">
    <property type="entry name" value="7TM_GPCR_Srh"/>
    <property type="match status" value="1"/>
</dbReference>
<dbReference type="AlphaFoldDB" id="A0A8S1HG13"/>
<evidence type="ECO:0000256" key="1">
    <source>
        <dbReference type="SAM" id="Phobius"/>
    </source>
</evidence>